<accession>I2E1L9</accession>
<dbReference type="AlphaFoldDB" id="I2E1L9"/>
<organism evidence="1">
    <name type="scientific">Rhizobium meliloti</name>
    <name type="common">Ensifer meliloti</name>
    <name type="synonym">Sinorhizobium meliloti</name>
    <dbReference type="NCBI Taxonomy" id="382"/>
    <lineage>
        <taxon>Bacteria</taxon>
        <taxon>Pseudomonadati</taxon>
        <taxon>Pseudomonadota</taxon>
        <taxon>Alphaproteobacteria</taxon>
        <taxon>Hyphomicrobiales</taxon>
        <taxon>Rhizobiaceae</taxon>
        <taxon>Sinorhizobium/Ensifer group</taxon>
        <taxon>Sinorhizobium</taxon>
    </lineage>
</organism>
<sequence length="45" mass="4878">MIQPPSGLPASIPNSSFVRRAGGQIIVTTDVENFEVSLNQSEDLY</sequence>
<name>I2E1L9_RHIML</name>
<keyword evidence="1" id="KW-0614">Plasmid</keyword>
<protein>
    <submittedName>
        <fullName evidence="1">Thioredoxin reductase</fullName>
    </submittedName>
</protein>
<proteinExistence type="predicted"/>
<gene>
    <name evidence="1" type="primary">trxR</name>
    <name evidence="1" type="ORF">pHRC017_0247</name>
</gene>
<geneLocation type="plasmid" evidence="1">
    <name>pHRC017</name>
</geneLocation>
<dbReference type="EMBL" id="JQ665880">
    <property type="protein sequence ID" value="AFJ91387.1"/>
    <property type="molecule type" value="Genomic_DNA"/>
</dbReference>
<reference evidence="1" key="1">
    <citation type="journal article" date="2012" name="Mol. Plant Microbe Interact.">
        <title>Rhizobial plasmids that cause impaired symbiotic nitrogen fixation and enhanced host invasion.</title>
        <authorList>
            <person name="Crook M.B."/>
            <person name="Lindsay D.P."/>
            <person name="Biggs M.B."/>
            <person name="Bentley J.S."/>
            <person name="Price J.C."/>
            <person name="Clement S.C."/>
            <person name="Clement M.J."/>
            <person name="Long S.R."/>
            <person name="Griffitts J.S."/>
        </authorList>
    </citation>
    <scope>NUCLEOTIDE SEQUENCE</scope>
    <source>
        <strain evidence="1">C017</strain>
        <plasmid evidence="1">pHRC017</plasmid>
    </source>
</reference>
<evidence type="ECO:0000313" key="1">
    <source>
        <dbReference type="EMBL" id="AFJ91387.1"/>
    </source>
</evidence>